<reference evidence="3" key="2">
    <citation type="submission" date="2015-07" db="EMBL/GenBank/DDBJ databases">
        <authorList>
            <person name="Noorani M."/>
        </authorList>
    </citation>
    <scope>NUCLEOTIDE SEQUENCE</scope>
    <source>
        <strain evidence="3">Yugu1</strain>
    </source>
</reference>
<dbReference type="InterPro" id="IPR008962">
    <property type="entry name" value="PapD-like_sf"/>
</dbReference>
<dbReference type="OrthoDB" id="264603at2759"/>
<dbReference type="InterPro" id="IPR013783">
    <property type="entry name" value="Ig-like_fold"/>
</dbReference>
<dbReference type="STRING" id="4555.A0A368R4K1"/>
<name>A0A368R4K1_SETIT</name>
<dbReference type="EMBL" id="CM003532">
    <property type="protein sequence ID" value="RCV24988.1"/>
    <property type="molecule type" value="Genomic_DNA"/>
</dbReference>
<dbReference type="PANTHER" id="PTHR10809">
    <property type="entry name" value="VESICLE-ASSOCIATED MEMBRANE PROTEIN-ASSOCIATED PROTEIN"/>
    <property type="match status" value="1"/>
</dbReference>
<dbReference type="Gene3D" id="2.60.40.10">
    <property type="entry name" value="Immunoglobulins"/>
    <property type="match status" value="1"/>
</dbReference>
<accession>A0A368R4K1</accession>
<comment type="similarity">
    <text evidence="1">Belongs to the VAMP-associated protein (VAP) (TC 9.B.17) family.</text>
</comment>
<protein>
    <recommendedName>
        <fullName evidence="2">MSP domain-containing protein</fullName>
    </recommendedName>
</protein>
<feature type="domain" description="MSP" evidence="2">
    <location>
        <begin position="32"/>
        <end position="69"/>
    </location>
</feature>
<evidence type="ECO:0000256" key="1">
    <source>
        <dbReference type="ARBA" id="ARBA00008932"/>
    </source>
</evidence>
<organism evidence="3">
    <name type="scientific">Setaria italica</name>
    <name type="common">Foxtail millet</name>
    <name type="synonym">Panicum italicum</name>
    <dbReference type="NCBI Taxonomy" id="4555"/>
    <lineage>
        <taxon>Eukaryota</taxon>
        <taxon>Viridiplantae</taxon>
        <taxon>Streptophyta</taxon>
        <taxon>Embryophyta</taxon>
        <taxon>Tracheophyta</taxon>
        <taxon>Spermatophyta</taxon>
        <taxon>Magnoliopsida</taxon>
        <taxon>Liliopsida</taxon>
        <taxon>Poales</taxon>
        <taxon>Poaceae</taxon>
        <taxon>PACMAD clade</taxon>
        <taxon>Panicoideae</taxon>
        <taxon>Panicodae</taxon>
        <taxon>Paniceae</taxon>
        <taxon>Cenchrinae</taxon>
        <taxon>Setaria</taxon>
    </lineage>
</organism>
<dbReference type="PANTHER" id="PTHR10809:SF154">
    <property type="entry name" value="OS08G0156700 PROTEIN"/>
    <property type="match status" value="1"/>
</dbReference>
<gene>
    <name evidence="3" type="ORF">SETIT_5G130500v2</name>
</gene>
<dbReference type="GO" id="GO:0005789">
    <property type="term" value="C:endoplasmic reticulum membrane"/>
    <property type="evidence" value="ECO:0007669"/>
    <property type="project" value="InterPro"/>
</dbReference>
<dbReference type="InterPro" id="IPR016763">
    <property type="entry name" value="VAP"/>
</dbReference>
<dbReference type="SUPFAM" id="SSF49354">
    <property type="entry name" value="PapD-like"/>
    <property type="match status" value="1"/>
</dbReference>
<dbReference type="AlphaFoldDB" id="A0A368R4K1"/>
<evidence type="ECO:0000313" key="3">
    <source>
        <dbReference type="EMBL" id="RCV24988.1"/>
    </source>
</evidence>
<reference evidence="3" key="1">
    <citation type="journal article" date="2012" name="Nat. Biotechnol.">
        <title>Reference genome sequence of the model plant Setaria.</title>
        <authorList>
            <person name="Bennetzen J.L."/>
            <person name="Schmutz J."/>
            <person name="Wang H."/>
            <person name="Percifield R."/>
            <person name="Hawkins J."/>
            <person name="Pontaroli A.C."/>
            <person name="Estep M."/>
            <person name="Feng L."/>
            <person name="Vaughn J.N."/>
            <person name="Grimwood J."/>
            <person name="Jenkins J."/>
            <person name="Barry K."/>
            <person name="Lindquist E."/>
            <person name="Hellsten U."/>
            <person name="Deshpande S."/>
            <person name="Wang X."/>
            <person name="Wu X."/>
            <person name="Mitros T."/>
            <person name="Triplett J."/>
            <person name="Yang X."/>
            <person name="Ye C.Y."/>
            <person name="Mauro-Herrera M."/>
            <person name="Wang L."/>
            <person name="Li P."/>
            <person name="Sharma M."/>
            <person name="Sharma R."/>
            <person name="Ronald P.C."/>
            <person name="Panaud O."/>
            <person name="Kellogg E.A."/>
            <person name="Brutnell T.P."/>
            <person name="Doust A.N."/>
            <person name="Tuskan G.A."/>
            <person name="Rokhsar D."/>
            <person name="Devos K.M."/>
        </authorList>
    </citation>
    <scope>NUCLEOTIDE SEQUENCE [LARGE SCALE GENOMIC DNA]</scope>
    <source>
        <strain evidence="3">Yugu1</strain>
    </source>
</reference>
<dbReference type="InterPro" id="IPR000535">
    <property type="entry name" value="MSP_dom"/>
</dbReference>
<sequence length="96" mass="10709">MGAARLLSTAVFHHRCLLVRCVPSKGRRQTLVKTTSPKKYSVRPNTGVVLLRSACDVVVTMQAQREARGANIMMSQRCCTCLCYCEGCHLIILQRI</sequence>
<proteinExistence type="inferred from homology"/>
<dbReference type="Pfam" id="PF00635">
    <property type="entry name" value="Motile_Sperm"/>
    <property type="match status" value="1"/>
</dbReference>
<evidence type="ECO:0000259" key="2">
    <source>
        <dbReference type="Pfam" id="PF00635"/>
    </source>
</evidence>